<dbReference type="Pfam" id="PF02518">
    <property type="entry name" value="HATPase_c"/>
    <property type="match status" value="1"/>
</dbReference>
<evidence type="ECO:0000256" key="12">
    <source>
        <dbReference type="PROSITE-ProRule" id="PRU00110"/>
    </source>
</evidence>
<evidence type="ECO:0000256" key="14">
    <source>
        <dbReference type="PROSITE-ProRule" id="PRU00244"/>
    </source>
</evidence>
<evidence type="ECO:0000256" key="13">
    <source>
        <dbReference type="PROSITE-ProRule" id="PRU00169"/>
    </source>
</evidence>
<dbReference type="SUPFAM" id="SSF52172">
    <property type="entry name" value="CheY-like"/>
    <property type="match status" value="1"/>
</dbReference>
<feature type="transmembrane region" description="Helical" evidence="14">
    <location>
        <begin position="153"/>
        <end position="179"/>
    </location>
</feature>
<dbReference type="PROSITE" id="PS50109">
    <property type="entry name" value="HIS_KIN"/>
    <property type="match status" value="1"/>
</dbReference>
<evidence type="ECO:0000256" key="6">
    <source>
        <dbReference type="ARBA" id="ARBA00022692"/>
    </source>
</evidence>
<dbReference type="PANTHER" id="PTHR45339:SF1">
    <property type="entry name" value="HYBRID SIGNAL TRANSDUCTION HISTIDINE KINASE J"/>
    <property type="match status" value="1"/>
</dbReference>
<dbReference type="CDD" id="cd17546">
    <property type="entry name" value="REC_hyHK_CKI1_RcsC-like"/>
    <property type="match status" value="1"/>
</dbReference>
<dbReference type="InterPro" id="IPR011006">
    <property type="entry name" value="CheY-like_superfamily"/>
</dbReference>
<feature type="transmembrane region" description="Helical" evidence="14">
    <location>
        <begin position="24"/>
        <end position="46"/>
    </location>
</feature>
<dbReference type="InterPro" id="IPR036097">
    <property type="entry name" value="HisK_dim/P_sf"/>
</dbReference>
<keyword evidence="6 14" id="KW-0812">Transmembrane</keyword>
<dbReference type="Pfam" id="PF00512">
    <property type="entry name" value="HisKA"/>
    <property type="match status" value="1"/>
</dbReference>
<protein>
    <recommendedName>
        <fullName evidence="3">histidine kinase</fullName>
        <ecNumber evidence="3">2.7.13.3</ecNumber>
    </recommendedName>
</protein>
<keyword evidence="4" id="KW-1003">Cell membrane</keyword>
<dbReference type="InterPro" id="IPR005330">
    <property type="entry name" value="MHYT_dom"/>
</dbReference>
<dbReference type="InterPro" id="IPR013767">
    <property type="entry name" value="PAS_fold"/>
</dbReference>
<evidence type="ECO:0000313" key="21">
    <source>
        <dbReference type="EMBL" id="MCS4554851.1"/>
    </source>
</evidence>
<dbReference type="InterPro" id="IPR000700">
    <property type="entry name" value="PAS-assoc_C"/>
</dbReference>
<dbReference type="Gene3D" id="3.40.50.2300">
    <property type="match status" value="1"/>
</dbReference>
<evidence type="ECO:0000256" key="8">
    <source>
        <dbReference type="ARBA" id="ARBA00022840"/>
    </source>
</evidence>
<evidence type="ECO:0000256" key="9">
    <source>
        <dbReference type="ARBA" id="ARBA00022989"/>
    </source>
</evidence>
<evidence type="ECO:0000256" key="4">
    <source>
        <dbReference type="ARBA" id="ARBA00022475"/>
    </source>
</evidence>
<gene>
    <name evidence="21" type="ORF">L9G74_00180</name>
</gene>
<dbReference type="Proteomes" id="UP001201549">
    <property type="component" value="Unassembled WGS sequence"/>
</dbReference>
<evidence type="ECO:0000313" key="22">
    <source>
        <dbReference type="Proteomes" id="UP001201549"/>
    </source>
</evidence>
<dbReference type="InterPro" id="IPR001789">
    <property type="entry name" value="Sig_transdc_resp-reg_receiver"/>
</dbReference>
<dbReference type="Gene3D" id="1.10.287.130">
    <property type="match status" value="1"/>
</dbReference>
<evidence type="ECO:0000256" key="5">
    <source>
        <dbReference type="ARBA" id="ARBA00022553"/>
    </source>
</evidence>
<dbReference type="PROSITE" id="PS50110">
    <property type="entry name" value="RESPONSE_REGULATORY"/>
    <property type="match status" value="1"/>
</dbReference>
<feature type="domain" description="PAC" evidence="18">
    <location>
        <begin position="344"/>
        <end position="394"/>
    </location>
</feature>
<evidence type="ECO:0000256" key="7">
    <source>
        <dbReference type="ARBA" id="ARBA00022741"/>
    </source>
</evidence>
<evidence type="ECO:0000259" key="15">
    <source>
        <dbReference type="PROSITE" id="PS50109"/>
    </source>
</evidence>
<feature type="transmembrane region" description="Helical" evidence="14">
    <location>
        <begin position="232"/>
        <end position="254"/>
    </location>
</feature>
<keyword evidence="5 13" id="KW-0597">Phosphoprotein</keyword>
<dbReference type="SUPFAM" id="SSF47226">
    <property type="entry name" value="Histidine-containing phosphotransfer domain, HPT domain"/>
    <property type="match status" value="1"/>
</dbReference>
<keyword evidence="22" id="KW-1185">Reference proteome</keyword>
<dbReference type="EC" id="2.7.13.3" evidence="3"/>
<dbReference type="InterPro" id="IPR000014">
    <property type="entry name" value="PAS"/>
</dbReference>
<dbReference type="PROSITE" id="PS50924">
    <property type="entry name" value="MHYT"/>
    <property type="match status" value="1"/>
</dbReference>
<dbReference type="SMART" id="SM00448">
    <property type="entry name" value="REC"/>
    <property type="match status" value="1"/>
</dbReference>
<feature type="transmembrane region" description="Helical" evidence="14">
    <location>
        <begin position="191"/>
        <end position="217"/>
    </location>
</feature>
<keyword evidence="11 14" id="KW-0472">Membrane</keyword>
<proteinExistence type="predicted"/>
<accession>A0ABT2FHY4</accession>
<evidence type="ECO:0000259" key="18">
    <source>
        <dbReference type="PROSITE" id="PS50113"/>
    </source>
</evidence>
<dbReference type="SMART" id="SM00387">
    <property type="entry name" value="HATPase_c"/>
    <property type="match status" value="1"/>
</dbReference>
<evidence type="ECO:0000256" key="11">
    <source>
        <dbReference type="ARBA" id="ARBA00023136"/>
    </source>
</evidence>
<dbReference type="InterPro" id="IPR036890">
    <property type="entry name" value="HATPase_C_sf"/>
</dbReference>
<dbReference type="SUPFAM" id="SSF55874">
    <property type="entry name" value="ATPase domain of HSP90 chaperone/DNA topoisomerase II/histidine kinase"/>
    <property type="match status" value="1"/>
</dbReference>
<keyword evidence="7" id="KW-0547">Nucleotide-binding</keyword>
<dbReference type="CDD" id="cd00082">
    <property type="entry name" value="HisKA"/>
    <property type="match status" value="1"/>
</dbReference>
<keyword evidence="10" id="KW-0902">Two-component regulatory system</keyword>
<evidence type="ECO:0000259" key="20">
    <source>
        <dbReference type="PROSITE" id="PS50924"/>
    </source>
</evidence>
<evidence type="ECO:0000256" key="1">
    <source>
        <dbReference type="ARBA" id="ARBA00000085"/>
    </source>
</evidence>
<evidence type="ECO:0000256" key="3">
    <source>
        <dbReference type="ARBA" id="ARBA00012438"/>
    </source>
</evidence>
<feature type="domain" description="MHYT" evidence="20">
    <location>
        <begin position="22"/>
        <end position="216"/>
    </location>
</feature>
<feature type="modified residue" description="Phosphohistidine" evidence="12">
    <location>
        <position position="839"/>
    </location>
</feature>
<dbReference type="PROSITE" id="PS50112">
    <property type="entry name" value="PAS"/>
    <property type="match status" value="1"/>
</dbReference>
<dbReference type="SUPFAM" id="SSF55785">
    <property type="entry name" value="PYP-like sensor domain (PAS domain)"/>
    <property type="match status" value="1"/>
</dbReference>
<name>A0ABT2FHY4_9GAMM</name>
<dbReference type="PROSITE" id="PS50894">
    <property type="entry name" value="HPT"/>
    <property type="match status" value="1"/>
</dbReference>
<dbReference type="InterPro" id="IPR036641">
    <property type="entry name" value="HPT_dom_sf"/>
</dbReference>
<dbReference type="SMART" id="SM00091">
    <property type="entry name" value="PAS"/>
    <property type="match status" value="1"/>
</dbReference>
<organism evidence="21 22">
    <name type="scientific">Shewanella electrica</name>
    <dbReference type="NCBI Taxonomy" id="515560"/>
    <lineage>
        <taxon>Bacteria</taxon>
        <taxon>Pseudomonadati</taxon>
        <taxon>Pseudomonadota</taxon>
        <taxon>Gammaproteobacteria</taxon>
        <taxon>Alteromonadales</taxon>
        <taxon>Shewanellaceae</taxon>
        <taxon>Shewanella</taxon>
    </lineage>
</organism>
<dbReference type="InterPro" id="IPR005467">
    <property type="entry name" value="His_kinase_dom"/>
</dbReference>
<dbReference type="EMBL" id="JAKOGG010000001">
    <property type="protein sequence ID" value="MCS4554851.1"/>
    <property type="molecule type" value="Genomic_DNA"/>
</dbReference>
<feature type="domain" description="Histidine kinase" evidence="15">
    <location>
        <begin position="412"/>
        <end position="627"/>
    </location>
</feature>
<reference evidence="22" key="2">
    <citation type="submission" date="2023-07" db="EMBL/GenBank/DDBJ databases">
        <title>Shewanella mangrovi sp. nov., an acetaldehyde- degrading bacterium isolated from mangrove sediment.</title>
        <authorList>
            <person name="Liu Y."/>
        </authorList>
    </citation>
    <scope>NUCLEOTIDE SEQUENCE [LARGE SCALE GENOMIC DNA]</scope>
    <source>
        <strain evidence="22">C32</strain>
    </source>
</reference>
<feature type="domain" description="HPt" evidence="19">
    <location>
        <begin position="800"/>
        <end position="893"/>
    </location>
</feature>
<dbReference type="InterPro" id="IPR003661">
    <property type="entry name" value="HisK_dim/P_dom"/>
</dbReference>
<feature type="transmembrane region" description="Helical" evidence="14">
    <location>
        <begin position="121"/>
        <end position="141"/>
    </location>
</feature>
<comment type="catalytic activity">
    <reaction evidence="1">
        <text>ATP + protein L-histidine = ADP + protein N-phospho-L-histidine.</text>
        <dbReference type="EC" id="2.7.13.3"/>
    </reaction>
</comment>
<dbReference type="Gene3D" id="3.30.565.10">
    <property type="entry name" value="Histidine kinase-like ATPase, C-terminal domain"/>
    <property type="match status" value="1"/>
</dbReference>
<dbReference type="SUPFAM" id="SSF47384">
    <property type="entry name" value="Homodimeric domain of signal transducing histidine kinase"/>
    <property type="match status" value="1"/>
</dbReference>
<dbReference type="PRINTS" id="PR00344">
    <property type="entry name" value="BCTRLSENSOR"/>
</dbReference>
<dbReference type="Gene3D" id="3.30.450.20">
    <property type="entry name" value="PAS domain"/>
    <property type="match status" value="1"/>
</dbReference>
<dbReference type="Pfam" id="PF03707">
    <property type="entry name" value="MHYT"/>
    <property type="match status" value="2"/>
</dbReference>
<feature type="domain" description="Response regulatory" evidence="16">
    <location>
        <begin position="646"/>
        <end position="765"/>
    </location>
</feature>
<evidence type="ECO:0000259" key="16">
    <source>
        <dbReference type="PROSITE" id="PS50110"/>
    </source>
</evidence>
<dbReference type="NCBIfam" id="TIGR00229">
    <property type="entry name" value="sensory_box"/>
    <property type="match status" value="1"/>
</dbReference>
<dbReference type="CDD" id="cd16922">
    <property type="entry name" value="HATPase_EvgS-ArcB-TorS-like"/>
    <property type="match status" value="1"/>
</dbReference>
<keyword evidence="9 14" id="KW-1133">Transmembrane helix</keyword>
<evidence type="ECO:0000259" key="19">
    <source>
        <dbReference type="PROSITE" id="PS50894"/>
    </source>
</evidence>
<comment type="caution">
    <text evidence="21">The sequence shown here is derived from an EMBL/GenBank/DDBJ whole genome shotgun (WGS) entry which is preliminary data.</text>
</comment>
<dbReference type="GO" id="GO:0005524">
    <property type="term" value="F:ATP binding"/>
    <property type="evidence" value="ECO:0007669"/>
    <property type="project" value="UniProtKB-KW"/>
</dbReference>
<dbReference type="InterPro" id="IPR008207">
    <property type="entry name" value="Sig_transdc_His_kin_Hpt_dom"/>
</dbReference>
<feature type="domain" description="PAS" evidence="17">
    <location>
        <begin position="267"/>
        <end position="337"/>
    </location>
</feature>
<feature type="modified residue" description="4-aspartylphosphate" evidence="13">
    <location>
        <position position="695"/>
    </location>
</feature>
<dbReference type="SMART" id="SM00388">
    <property type="entry name" value="HisKA"/>
    <property type="match status" value="1"/>
</dbReference>
<dbReference type="Pfam" id="PF00072">
    <property type="entry name" value="Response_reg"/>
    <property type="match status" value="1"/>
</dbReference>
<dbReference type="InterPro" id="IPR004358">
    <property type="entry name" value="Sig_transdc_His_kin-like_C"/>
</dbReference>
<dbReference type="Gene3D" id="1.20.120.160">
    <property type="entry name" value="HPT domain"/>
    <property type="match status" value="1"/>
</dbReference>
<reference evidence="21 22" key="1">
    <citation type="submission" date="2022-02" db="EMBL/GenBank/DDBJ databases">
        <authorList>
            <person name="Zhuang L."/>
        </authorList>
    </citation>
    <scope>NUCLEOTIDE SEQUENCE [LARGE SCALE GENOMIC DNA]</scope>
    <source>
        <strain evidence="21 22">C32</strain>
    </source>
</reference>
<dbReference type="Pfam" id="PF00989">
    <property type="entry name" value="PAS"/>
    <property type="match status" value="1"/>
</dbReference>
<dbReference type="InterPro" id="IPR035965">
    <property type="entry name" value="PAS-like_dom_sf"/>
</dbReference>
<dbReference type="RefSeq" id="WP_238894131.1">
    <property type="nucleotide sequence ID" value="NZ_JAKOGG010000001.1"/>
</dbReference>
<dbReference type="CDD" id="cd00130">
    <property type="entry name" value="PAS"/>
    <property type="match status" value="1"/>
</dbReference>
<feature type="transmembrane region" description="Helical" evidence="14">
    <location>
        <begin position="58"/>
        <end position="83"/>
    </location>
</feature>
<dbReference type="PANTHER" id="PTHR45339">
    <property type="entry name" value="HYBRID SIGNAL TRANSDUCTION HISTIDINE KINASE J"/>
    <property type="match status" value="1"/>
</dbReference>
<comment type="subcellular location">
    <subcellularLocation>
        <location evidence="2">Cell membrane</location>
        <topology evidence="2">Multi-pass membrane protein</topology>
    </subcellularLocation>
</comment>
<dbReference type="PROSITE" id="PS50113">
    <property type="entry name" value="PAC"/>
    <property type="match status" value="1"/>
</dbReference>
<sequence>MHDLAHVFSAPNGGQSVIDGHYNAWLVLLSIAVSIFSSVMALHTATLARNSRKPSYRVLALTMGTLSLGGGIWAMHFIGMLAYRLPVPVSYQVSTTVLSLLPACLASAIALNLLTRANVTYGRLLTCGVLVGAGIGTMHYVGMAAMQMSLHMYYQPGLFVLSLLIAVLLAWVGLWIWFGMTSAKLPMLARLLASGSVLGIAIAGMHYVGMSSIVYYGEVNADSTVLHQHTNAIAMALALFMVIVSIMVFALNSFMRTRELYLQREVSRSRLRATLNTAVDGIITIDAHGLIQEFNPAAEQLFGWQKAEVLGCNIKMLMPEPDKQKYEGYLHSFMHTGKSQAMGTGREVWALRKDGSQFPIRLAVGEMVLRDERLFVGFVSDISERHALENSLREAAERAEQAAAAKTAFLANVSHEIRTPMNAIMGFVQLLLETPVSEQQHKYLKTIHQSAHSLLRLINDILDSTKMEQRDVPLEQLPFSLKAVAMQLESSLGLGAKEKGLLFSVDYPNEVPEYVIGDQLRVLQILINLVGNAIKFTEHGSVTIRFRYDNGVQIEIQDTGIGMTQAQQEVVFSPFTQADSSISRRFGGTGLGTTIAQQLVMRMNGTITLNSQLGKGTLFQLFLPLVSTSAPEIEQYQPEVKLPPLAVLVADDVAVNLELLTVLLSRGGHSVVTAQDGNDAIEKYMAQAFDLVLMDMHMPLIDGLAATQQIRQYEQAQGRLPVPIIALTASVMVEDQQAATRAGMNGFAVKPLDQVQLFSEIARVLQLAHTPAPTVSSEPSTLEADTVRLNWQQGIALWGNDQRFRDALMQFFSDSEQFQLPVYRSDAGVDWPATLAQLHRLVGVVGNLALDEIYQLAKYTEQLIHAHQFSQADVSLQRLKQRLAEAKQCYGARPQSPAVTSVPTNNTHRPFTSELTRQIAQLSAILSHSELSDELLEQVCQGLIDTERFELAAQLQKAVDAFEFSHACELLQQCGATR</sequence>
<evidence type="ECO:0000256" key="2">
    <source>
        <dbReference type="ARBA" id="ARBA00004651"/>
    </source>
</evidence>
<dbReference type="InterPro" id="IPR003594">
    <property type="entry name" value="HATPase_dom"/>
</dbReference>
<evidence type="ECO:0000259" key="17">
    <source>
        <dbReference type="PROSITE" id="PS50112"/>
    </source>
</evidence>
<feature type="transmembrane region" description="Helical" evidence="14">
    <location>
        <begin position="89"/>
        <end position="114"/>
    </location>
</feature>
<keyword evidence="8 21" id="KW-0067">ATP-binding</keyword>
<evidence type="ECO:0000256" key="10">
    <source>
        <dbReference type="ARBA" id="ARBA00023012"/>
    </source>
</evidence>